<dbReference type="EMBL" id="JBHSPF010000057">
    <property type="protein sequence ID" value="MFC5629266.1"/>
    <property type="molecule type" value="Genomic_DNA"/>
</dbReference>
<proteinExistence type="predicted"/>
<protein>
    <submittedName>
        <fullName evidence="1">DUF2521 family protein</fullName>
    </submittedName>
</protein>
<dbReference type="InterPro" id="IPR019667">
    <property type="entry name" value="Uncharacterised_YbaK"/>
</dbReference>
<gene>
    <name evidence="1" type="ORF">ACFPTR_10365</name>
</gene>
<keyword evidence="2" id="KW-1185">Reference proteome</keyword>
<dbReference type="RefSeq" id="WP_270897867.1">
    <property type="nucleotide sequence ID" value="NZ_JBHSPF010000057.1"/>
</dbReference>
<dbReference type="Pfam" id="PF10730">
    <property type="entry name" value="DUF2521"/>
    <property type="match status" value="1"/>
</dbReference>
<name>A0ABW0UBB2_9BACI</name>
<organism evidence="1 2">
    <name type="scientific">Aliibacillus thermotolerans</name>
    <dbReference type="NCBI Taxonomy" id="1834418"/>
    <lineage>
        <taxon>Bacteria</taxon>
        <taxon>Bacillati</taxon>
        <taxon>Bacillota</taxon>
        <taxon>Bacilli</taxon>
        <taxon>Bacillales</taxon>
        <taxon>Bacillaceae</taxon>
        <taxon>Aliibacillus</taxon>
    </lineage>
</organism>
<accession>A0ABW0UBB2</accession>
<evidence type="ECO:0000313" key="1">
    <source>
        <dbReference type="EMBL" id="MFC5629266.1"/>
    </source>
</evidence>
<sequence length="144" mass="16770">MGTVISLEPHRLRKQWEEEKRLLTSVPVEELKANAEMMFAPLFNNFVFCDSFLEEACLEFALEAFIAGGKCSKYEQNGEIPFRFKLHTVVEVSLLASELYTYMTHFSKSFGATDEELKEAVEWYMTLWMEEGLQAGLQRKRLRL</sequence>
<comment type="caution">
    <text evidence="1">The sequence shown here is derived from an EMBL/GenBank/DDBJ whole genome shotgun (WGS) entry which is preliminary data.</text>
</comment>
<evidence type="ECO:0000313" key="2">
    <source>
        <dbReference type="Proteomes" id="UP001596143"/>
    </source>
</evidence>
<reference evidence="2" key="1">
    <citation type="journal article" date="2019" name="Int. J. Syst. Evol. Microbiol.">
        <title>The Global Catalogue of Microorganisms (GCM) 10K type strain sequencing project: providing services to taxonomists for standard genome sequencing and annotation.</title>
        <authorList>
            <consortium name="The Broad Institute Genomics Platform"/>
            <consortium name="The Broad Institute Genome Sequencing Center for Infectious Disease"/>
            <person name="Wu L."/>
            <person name="Ma J."/>
        </authorList>
    </citation>
    <scope>NUCLEOTIDE SEQUENCE [LARGE SCALE GENOMIC DNA]</scope>
    <source>
        <strain evidence="2">CGMCC 1.15790</strain>
    </source>
</reference>
<dbReference type="Proteomes" id="UP001596143">
    <property type="component" value="Unassembled WGS sequence"/>
</dbReference>